<organism evidence="1 2">
    <name type="scientific">Celeribacter persicus</name>
    <dbReference type="NCBI Taxonomy" id="1651082"/>
    <lineage>
        <taxon>Bacteria</taxon>
        <taxon>Pseudomonadati</taxon>
        <taxon>Pseudomonadota</taxon>
        <taxon>Alphaproteobacteria</taxon>
        <taxon>Rhodobacterales</taxon>
        <taxon>Roseobacteraceae</taxon>
        <taxon>Celeribacter</taxon>
    </lineage>
</organism>
<evidence type="ECO:0000313" key="2">
    <source>
        <dbReference type="Proteomes" id="UP000244077"/>
    </source>
</evidence>
<evidence type="ECO:0000313" key="1">
    <source>
        <dbReference type="EMBL" id="PTQ75332.1"/>
    </source>
</evidence>
<accession>A0A2T5HUR7</accession>
<keyword evidence="2" id="KW-1185">Reference proteome</keyword>
<reference evidence="1 2" key="1">
    <citation type="submission" date="2018-04" db="EMBL/GenBank/DDBJ databases">
        <title>Genomic Encyclopedia of Archaeal and Bacterial Type Strains, Phase II (KMG-II): from individual species to whole genera.</title>
        <authorList>
            <person name="Goeker M."/>
        </authorList>
    </citation>
    <scope>NUCLEOTIDE SEQUENCE [LARGE SCALE GENOMIC DNA]</scope>
    <source>
        <strain evidence="1 2">DSM 100434</strain>
    </source>
</reference>
<proteinExistence type="predicted"/>
<protein>
    <submittedName>
        <fullName evidence="1">Uncharacterized protein</fullName>
    </submittedName>
</protein>
<dbReference type="EMBL" id="QAOH01000002">
    <property type="protein sequence ID" value="PTQ75332.1"/>
    <property type="molecule type" value="Genomic_DNA"/>
</dbReference>
<gene>
    <name evidence="1" type="ORF">C8N42_102252</name>
</gene>
<comment type="caution">
    <text evidence="1">The sequence shown here is derived from an EMBL/GenBank/DDBJ whole genome shotgun (WGS) entry which is preliminary data.</text>
</comment>
<dbReference type="Proteomes" id="UP000244077">
    <property type="component" value="Unassembled WGS sequence"/>
</dbReference>
<dbReference type="AlphaFoldDB" id="A0A2T5HUR7"/>
<sequence>MGLHLFKITQNTDYAGAETEIFVYNLCKCIEFSSLHFENFSFLNFWT</sequence>
<name>A0A2T5HUR7_9RHOB</name>